<protein>
    <submittedName>
        <fullName evidence="11">Uncharacterized protein LOC108705901</fullName>
    </submittedName>
</protein>
<evidence type="ECO:0000256" key="7">
    <source>
        <dbReference type="ARBA" id="ARBA00022884"/>
    </source>
</evidence>
<accession>A0A1L8HL30</accession>
<evidence type="ECO:0000256" key="3">
    <source>
        <dbReference type="ARBA" id="ARBA00022723"/>
    </source>
</evidence>
<dbReference type="InterPro" id="IPR008705">
    <property type="entry name" value="Nanos/Xcar2"/>
</dbReference>
<dbReference type="InterPro" id="IPR038129">
    <property type="entry name" value="Nanos_sf"/>
</dbReference>
<keyword evidence="4 8" id="KW-0863">Zinc-finger</keyword>
<organism evidence="10 11">
    <name type="scientific">Xenopus laevis</name>
    <name type="common">African clawed frog</name>
    <dbReference type="NCBI Taxonomy" id="8355"/>
    <lineage>
        <taxon>Eukaryota</taxon>
        <taxon>Metazoa</taxon>
        <taxon>Chordata</taxon>
        <taxon>Craniata</taxon>
        <taxon>Vertebrata</taxon>
        <taxon>Euteleostomi</taxon>
        <taxon>Amphibia</taxon>
        <taxon>Batrachia</taxon>
        <taxon>Anura</taxon>
        <taxon>Pipoidea</taxon>
        <taxon>Pipidae</taxon>
        <taxon>Xenopodinae</taxon>
        <taxon>Xenopus</taxon>
        <taxon>Xenopus</taxon>
    </lineage>
</organism>
<evidence type="ECO:0000256" key="8">
    <source>
        <dbReference type="PROSITE-ProRule" id="PRU00855"/>
    </source>
</evidence>
<dbReference type="Pfam" id="PF05741">
    <property type="entry name" value="zf-nanos"/>
    <property type="match status" value="1"/>
</dbReference>
<keyword evidence="2" id="KW-0963">Cytoplasm</keyword>
<dbReference type="Proteomes" id="UP000186698">
    <property type="component" value="Chromosome 1S"/>
</dbReference>
<dbReference type="Gene3D" id="4.10.60.30">
    <property type="entry name" value="Nanos, RNA-binding domain"/>
    <property type="match status" value="1"/>
</dbReference>
<gene>
    <name evidence="11" type="primary">LOC108705901</name>
</gene>
<dbReference type="GO" id="GO:0048477">
    <property type="term" value="P:oogenesis"/>
    <property type="evidence" value="ECO:0000318"/>
    <property type="project" value="GO_Central"/>
</dbReference>
<keyword evidence="7 8" id="KW-0694">RNA-binding</keyword>
<feature type="compositionally biased region" description="Polar residues" evidence="9">
    <location>
        <begin position="47"/>
        <end position="59"/>
    </location>
</feature>
<feature type="region of interest" description="Disordered" evidence="9">
    <location>
        <begin position="152"/>
        <end position="185"/>
    </location>
</feature>
<dbReference type="PaxDb" id="8355-A0A1L8HL30"/>
<dbReference type="KEGG" id="xla:108705901"/>
<dbReference type="GO" id="GO:0048471">
    <property type="term" value="C:perinuclear region of cytoplasm"/>
    <property type="evidence" value="ECO:0000318"/>
    <property type="project" value="GO_Central"/>
</dbReference>
<dbReference type="GO" id="GO:0008270">
    <property type="term" value="F:zinc ion binding"/>
    <property type="evidence" value="ECO:0007669"/>
    <property type="project" value="UniProtKB-KW"/>
</dbReference>
<evidence type="ECO:0000256" key="6">
    <source>
        <dbReference type="ARBA" id="ARBA00022845"/>
    </source>
</evidence>
<sequence>MEFDRWKDYLQLAALVQEMASERRRQSQQPPLASSSAADANLPAKETIQTDNATPQPSLTRKLASCPAEEDNSFFTQKMDNGNWNYTTKHPFKVPAASILVKKDNTLHIQKTIAAEVRNYFPEPQSTGNLNSHPACETLPKNNTSLEVVDRANKTETDTPELPSPSTHSANANHGEGSKEGSKPDMQCGICPKEQGATENFCKFCKHNGESTRVFTSHTLRNSSGIVICPVLRKYTCPLCGATGDVSHTLKYCPFNDDKGCLYNKSGRNSAGRQVRR</sequence>
<evidence type="ECO:0000313" key="10">
    <source>
        <dbReference type="Proteomes" id="UP000186698"/>
    </source>
</evidence>
<evidence type="ECO:0000256" key="9">
    <source>
        <dbReference type="SAM" id="MobiDB-lite"/>
    </source>
</evidence>
<dbReference type="GeneID" id="108705901"/>
<evidence type="ECO:0000313" key="11">
    <source>
        <dbReference type="RefSeq" id="XP_018098155.1"/>
    </source>
</evidence>
<evidence type="ECO:0000256" key="2">
    <source>
        <dbReference type="ARBA" id="ARBA00022490"/>
    </source>
</evidence>
<dbReference type="PANTHER" id="PTHR12887">
    <property type="entry name" value="NANOS PROTEIN"/>
    <property type="match status" value="1"/>
</dbReference>
<dbReference type="RefSeq" id="XP_018098155.1">
    <property type="nucleotide sequence ID" value="XM_018242666.2"/>
</dbReference>
<keyword evidence="5" id="KW-0862">Zinc</keyword>
<dbReference type="GO" id="GO:0003729">
    <property type="term" value="F:mRNA binding"/>
    <property type="evidence" value="ECO:0000318"/>
    <property type="project" value="GO_Central"/>
</dbReference>
<keyword evidence="6 8" id="KW-0810">Translation regulation</keyword>
<dbReference type="OrthoDB" id="5864971at2759"/>
<dbReference type="AlphaFoldDB" id="A0A1L8HL30"/>
<keyword evidence="3" id="KW-0479">Metal-binding</keyword>
<evidence type="ECO:0000256" key="4">
    <source>
        <dbReference type="ARBA" id="ARBA00022771"/>
    </source>
</evidence>
<comment type="subcellular location">
    <subcellularLocation>
        <location evidence="1">Cytoplasm</location>
    </subcellularLocation>
</comment>
<comment type="similarity">
    <text evidence="8">Belongs to the nanos family.</text>
</comment>
<reference evidence="11" key="1">
    <citation type="submission" date="2025-08" db="UniProtKB">
        <authorList>
            <consortium name="RefSeq"/>
        </authorList>
    </citation>
    <scope>IDENTIFICATION</scope>
    <source>
        <strain evidence="11">J_2021</strain>
        <tissue evidence="11">Erythrocytes</tissue>
    </source>
</reference>
<dbReference type="InterPro" id="IPR024161">
    <property type="entry name" value="Znf_nanos-typ"/>
</dbReference>
<evidence type="ECO:0000256" key="5">
    <source>
        <dbReference type="ARBA" id="ARBA00022833"/>
    </source>
</evidence>
<feature type="region of interest" description="Disordered" evidence="9">
    <location>
        <begin position="20"/>
        <end position="65"/>
    </location>
</feature>
<name>A0A1L8HL30_XENLA</name>
<dbReference type="GO" id="GO:0017148">
    <property type="term" value="P:negative regulation of translation"/>
    <property type="evidence" value="ECO:0000318"/>
    <property type="project" value="GO_Central"/>
</dbReference>
<dbReference type="PROSITE" id="PS51522">
    <property type="entry name" value="ZF_NANOS"/>
    <property type="match status" value="1"/>
</dbReference>
<dbReference type="Bgee" id="108705901">
    <property type="expression patterns" value="Expressed in testis"/>
</dbReference>
<proteinExistence type="inferred from homology"/>
<keyword evidence="10" id="KW-1185">Reference proteome</keyword>
<dbReference type="STRING" id="8355.A0A1L8HL30"/>
<evidence type="ECO:0000256" key="1">
    <source>
        <dbReference type="ARBA" id="ARBA00004496"/>
    </source>
</evidence>
<feature type="compositionally biased region" description="Low complexity" evidence="9">
    <location>
        <begin position="27"/>
        <end position="44"/>
    </location>
</feature>
<dbReference type="OMA" id="QRMARIW"/>